<dbReference type="EMBL" id="CP083680">
    <property type="protein sequence ID" value="UYU67342.1"/>
    <property type="molecule type" value="Genomic_DNA"/>
</dbReference>
<organism evidence="2 3">
    <name type="scientific">Bacteroides thetaiotaomicron</name>
    <dbReference type="NCBI Taxonomy" id="818"/>
    <lineage>
        <taxon>Bacteria</taxon>
        <taxon>Pseudomonadati</taxon>
        <taxon>Bacteroidota</taxon>
        <taxon>Bacteroidia</taxon>
        <taxon>Bacteroidales</taxon>
        <taxon>Bacteroidaceae</taxon>
        <taxon>Bacteroides</taxon>
    </lineage>
</organism>
<accession>A0ABD7U6E7</accession>
<reference evidence="2 3" key="1">
    <citation type="submission" date="2021-06" db="EMBL/GenBank/DDBJ databases">
        <title>Interrogation of the integrated mobile genetic elements in gut-associated Bacteroides with a consensus prediction approach.</title>
        <authorList>
            <person name="Campbell D.E."/>
            <person name="Leigh J.R."/>
            <person name="Kim T."/>
            <person name="England W."/>
            <person name="Whitaker R.J."/>
            <person name="Degnan P.H."/>
        </authorList>
    </citation>
    <scope>NUCLEOTIDE SEQUENCE [LARGE SCALE GENOMIC DNA]</scope>
    <source>
        <strain evidence="2 3">WAL8669</strain>
    </source>
</reference>
<proteinExistence type="predicted"/>
<feature type="compositionally biased region" description="Basic and acidic residues" evidence="1">
    <location>
        <begin position="40"/>
        <end position="53"/>
    </location>
</feature>
<name>A0ABD7U6E7_BACT4</name>
<sequence>MAVIGWGKPRIFVKDLDASSPKWEELPTPVEDSTQLTTTKGDKQEAKIEGGENEDVKYGKNTYALVLNIRAAKGRKRPINDSDGVVAHNYAVALQPEDPEVPGFCMEKTTVSVEDTFTSADGGVWAYTFDALKYAAEKKQVQWGKIIVTPTTGSPITKIECDPDDEDGDGDKFEVAPNSGIGG</sequence>
<gene>
    <name evidence="2" type="ORF">KQP68_03410</name>
</gene>
<evidence type="ECO:0008006" key="4">
    <source>
        <dbReference type="Google" id="ProtNLM"/>
    </source>
</evidence>
<protein>
    <recommendedName>
        <fullName evidence="4">Phage tail protein</fullName>
    </recommendedName>
</protein>
<feature type="region of interest" description="Disordered" evidence="1">
    <location>
        <begin position="154"/>
        <end position="183"/>
    </location>
</feature>
<dbReference type="AlphaFoldDB" id="A0ABD7U6E7"/>
<dbReference type="RefSeq" id="WP_234174015.1">
    <property type="nucleotide sequence ID" value="NZ_CP083680.1"/>
</dbReference>
<evidence type="ECO:0000256" key="1">
    <source>
        <dbReference type="SAM" id="MobiDB-lite"/>
    </source>
</evidence>
<dbReference type="Proteomes" id="UP001156218">
    <property type="component" value="Chromosome"/>
</dbReference>
<feature type="region of interest" description="Disordered" evidence="1">
    <location>
        <begin position="22"/>
        <end position="53"/>
    </location>
</feature>
<evidence type="ECO:0000313" key="2">
    <source>
        <dbReference type="EMBL" id="UYU67342.1"/>
    </source>
</evidence>
<evidence type="ECO:0000313" key="3">
    <source>
        <dbReference type="Proteomes" id="UP001156218"/>
    </source>
</evidence>